<name>A0A9D3XTM1_9SAUR</name>
<evidence type="ECO:0000313" key="2">
    <source>
        <dbReference type="Proteomes" id="UP000827986"/>
    </source>
</evidence>
<sequence>MLRPSTSQRRSSFPPQPLPLCLYPDPQGALLSLSGEFSLLGLSAETTSKAPVTGHGGGDVFIRGTPVLLGRGWRPPDLFRCMVNWPLAGNDVGTSCYLYSK</sequence>
<accession>A0A9D3XTM1</accession>
<protein>
    <submittedName>
        <fullName evidence="1">Uncharacterized protein</fullName>
    </submittedName>
</protein>
<keyword evidence="2" id="KW-1185">Reference proteome</keyword>
<proteinExistence type="predicted"/>
<dbReference type="AlphaFoldDB" id="A0A9D3XTM1"/>
<evidence type="ECO:0000313" key="1">
    <source>
        <dbReference type="EMBL" id="KAH1185951.1"/>
    </source>
</evidence>
<dbReference type="Proteomes" id="UP000827986">
    <property type="component" value="Unassembled WGS sequence"/>
</dbReference>
<reference evidence="1" key="1">
    <citation type="submission" date="2021-09" db="EMBL/GenBank/DDBJ databases">
        <title>The genome of Mauremys mutica provides insights into the evolution of semi-aquatic lifestyle.</title>
        <authorList>
            <person name="Gong S."/>
            <person name="Gao Y."/>
        </authorList>
    </citation>
    <scope>NUCLEOTIDE SEQUENCE</scope>
    <source>
        <strain evidence="1">MM-2020</strain>
        <tissue evidence="1">Muscle</tissue>
    </source>
</reference>
<dbReference type="EMBL" id="JAHDVG010000463">
    <property type="protein sequence ID" value="KAH1185951.1"/>
    <property type="molecule type" value="Genomic_DNA"/>
</dbReference>
<gene>
    <name evidence="1" type="ORF">KIL84_018700</name>
</gene>
<comment type="caution">
    <text evidence="1">The sequence shown here is derived from an EMBL/GenBank/DDBJ whole genome shotgun (WGS) entry which is preliminary data.</text>
</comment>
<organism evidence="1 2">
    <name type="scientific">Mauremys mutica</name>
    <name type="common">yellowpond turtle</name>
    <dbReference type="NCBI Taxonomy" id="74926"/>
    <lineage>
        <taxon>Eukaryota</taxon>
        <taxon>Metazoa</taxon>
        <taxon>Chordata</taxon>
        <taxon>Craniata</taxon>
        <taxon>Vertebrata</taxon>
        <taxon>Euteleostomi</taxon>
        <taxon>Archelosauria</taxon>
        <taxon>Testudinata</taxon>
        <taxon>Testudines</taxon>
        <taxon>Cryptodira</taxon>
        <taxon>Durocryptodira</taxon>
        <taxon>Testudinoidea</taxon>
        <taxon>Geoemydidae</taxon>
        <taxon>Geoemydinae</taxon>
        <taxon>Mauremys</taxon>
    </lineage>
</organism>